<dbReference type="GO" id="GO:0003677">
    <property type="term" value="F:DNA binding"/>
    <property type="evidence" value="ECO:0007669"/>
    <property type="project" value="UniProtKB-KW"/>
</dbReference>
<keyword evidence="1 2" id="KW-0238">DNA-binding</keyword>
<name>A0ABV7YJI4_9ACTN</name>
<dbReference type="InterPro" id="IPR012340">
    <property type="entry name" value="NA-bd_OB-fold"/>
</dbReference>
<dbReference type="PROSITE" id="PS50935">
    <property type="entry name" value="SSB"/>
    <property type="match status" value="1"/>
</dbReference>
<dbReference type="Pfam" id="PF00436">
    <property type="entry name" value="SSB"/>
    <property type="match status" value="1"/>
</dbReference>
<evidence type="ECO:0000313" key="4">
    <source>
        <dbReference type="Proteomes" id="UP001595699"/>
    </source>
</evidence>
<sequence length="116" mass="12587">MSAETSPLDDKNEVTLVGKVSATPQVRELPSGDSIVSVRVIVKRKGARPRPNSPTIDTIDCGAWTGRAKKTLERFQPGDVVEVTGALRRRFQRIDGGAISRYEVEVSGAKRLLKAA</sequence>
<gene>
    <name evidence="3" type="ORF">ACFOUW_30025</name>
</gene>
<dbReference type="Gene3D" id="2.40.50.140">
    <property type="entry name" value="Nucleic acid-binding proteins"/>
    <property type="match status" value="1"/>
</dbReference>
<dbReference type="Proteomes" id="UP001595699">
    <property type="component" value="Unassembled WGS sequence"/>
</dbReference>
<dbReference type="RefSeq" id="WP_205119176.1">
    <property type="nucleotide sequence ID" value="NZ_JAFBCM010000001.1"/>
</dbReference>
<accession>A0ABV7YJI4</accession>
<evidence type="ECO:0000256" key="2">
    <source>
        <dbReference type="PROSITE-ProRule" id="PRU00252"/>
    </source>
</evidence>
<evidence type="ECO:0000256" key="1">
    <source>
        <dbReference type="ARBA" id="ARBA00023125"/>
    </source>
</evidence>
<protein>
    <submittedName>
        <fullName evidence="3">Single-stranded DNA-binding protein</fullName>
    </submittedName>
</protein>
<keyword evidence="4" id="KW-1185">Reference proteome</keyword>
<dbReference type="InterPro" id="IPR000424">
    <property type="entry name" value="Primosome_PriB/ssb"/>
</dbReference>
<comment type="caution">
    <text evidence="3">The sequence shown here is derived from an EMBL/GenBank/DDBJ whole genome shotgun (WGS) entry which is preliminary data.</text>
</comment>
<evidence type="ECO:0000313" key="3">
    <source>
        <dbReference type="EMBL" id="MFC3765108.1"/>
    </source>
</evidence>
<dbReference type="SUPFAM" id="SSF50249">
    <property type="entry name" value="Nucleic acid-binding proteins"/>
    <property type="match status" value="1"/>
</dbReference>
<reference evidence="4" key="1">
    <citation type="journal article" date="2019" name="Int. J. Syst. Evol. Microbiol.">
        <title>The Global Catalogue of Microorganisms (GCM) 10K type strain sequencing project: providing services to taxonomists for standard genome sequencing and annotation.</title>
        <authorList>
            <consortium name="The Broad Institute Genomics Platform"/>
            <consortium name="The Broad Institute Genome Sequencing Center for Infectious Disease"/>
            <person name="Wu L."/>
            <person name="Ma J."/>
        </authorList>
    </citation>
    <scope>NUCLEOTIDE SEQUENCE [LARGE SCALE GENOMIC DNA]</scope>
    <source>
        <strain evidence="4">CGMCC 4.7241</strain>
    </source>
</reference>
<organism evidence="3 4">
    <name type="scientific">Tenggerimyces flavus</name>
    <dbReference type="NCBI Taxonomy" id="1708749"/>
    <lineage>
        <taxon>Bacteria</taxon>
        <taxon>Bacillati</taxon>
        <taxon>Actinomycetota</taxon>
        <taxon>Actinomycetes</taxon>
        <taxon>Propionibacteriales</taxon>
        <taxon>Nocardioidaceae</taxon>
        <taxon>Tenggerimyces</taxon>
    </lineage>
</organism>
<dbReference type="EMBL" id="JBHRZH010000036">
    <property type="protein sequence ID" value="MFC3765108.1"/>
    <property type="molecule type" value="Genomic_DNA"/>
</dbReference>
<proteinExistence type="predicted"/>